<name>A0A918WFE4_9RHOB</name>
<dbReference type="Pfam" id="PF13578">
    <property type="entry name" value="Methyltransf_24"/>
    <property type="match status" value="1"/>
</dbReference>
<evidence type="ECO:0008006" key="3">
    <source>
        <dbReference type="Google" id="ProtNLM"/>
    </source>
</evidence>
<dbReference type="RefSeq" id="WP_189409385.1">
    <property type="nucleotide sequence ID" value="NZ_BMYJ01000001.1"/>
</dbReference>
<organism evidence="1 2">
    <name type="scientific">Neogemmobacter tilapiae</name>
    <dbReference type="NCBI Taxonomy" id="875041"/>
    <lineage>
        <taxon>Bacteria</taxon>
        <taxon>Pseudomonadati</taxon>
        <taxon>Pseudomonadota</taxon>
        <taxon>Alphaproteobacteria</taxon>
        <taxon>Rhodobacterales</taxon>
        <taxon>Paracoccaceae</taxon>
        <taxon>Neogemmobacter</taxon>
    </lineage>
</organism>
<keyword evidence="2" id="KW-1185">Reference proteome</keyword>
<accession>A0A918WFE4</accession>
<reference evidence="1" key="1">
    <citation type="journal article" date="2014" name="Int. J. Syst. Evol. Microbiol.">
        <title>Complete genome sequence of Corynebacterium casei LMG S-19264T (=DSM 44701T), isolated from a smear-ripened cheese.</title>
        <authorList>
            <consortium name="US DOE Joint Genome Institute (JGI-PGF)"/>
            <person name="Walter F."/>
            <person name="Albersmeier A."/>
            <person name="Kalinowski J."/>
            <person name="Ruckert C."/>
        </authorList>
    </citation>
    <scope>NUCLEOTIDE SEQUENCE</scope>
    <source>
        <strain evidence="1">KCTC 23310</strain>
    </source>
</reference>
<proteinExistence type="predicted"/>
<sequence>MASLTGAKRYLEVGVFKGQTFTHLHFVQQDAVDPAFQFNTQLHQAPGRRFFPITSDEFFRTGQALPSYDLIFLDGLHTFEQTFRDFCASLAHAHAATVWVIDDTVPSDLFSALRDMQTSLKLRAEAGLKSRKWHGDVFKTLFAIHDFFPTFDFRTVVDDGNEQTIIARSPRAGFEPRWNDLEAISRLSYLDFQANRSLLNEVSSEEMFGWLTGLDLSAKR</sequence>
<reference evidence="1" key="2">
    <citation type="submission" date="2020-09" db="EMBL/GenBank/DDBJ databases">
        <authorList>
            <person name="Sun Q."/>
            <person name="Kim S."/>
        </authorList>
    </citation>
    <scope>NUCLEOTIDE SEQUENCE</scope>
    <source>
        <strain evidence="1">KCTC 23310</strain>
    </source>
</reference>
<comment type="caution">
    <text evidence="1">The sequence shown here is derived from an EMBL/GenBank/DDBJ whole genome shotgun (WGS) entry which is preliminary data.</text>
</comment>
<protein>
    <recommendedName>
        <fullName evidence="3">Class I SAM-dependent methyltransferase</fullName>
    </recommendedName>
</protein>
<dbReference type="Proteomes" id="UP000638981">
    <property type="component" value="Unassembled WGS sequence"/>
</dbReference>
<dbReference type="EMBL" id="BMYJ01000001">
    <property type="protein sequence ID" value="GHC43526.1"/>
    <property type="molecule type" value="Genomic_DNA"/>
</dbReference>
<evidence type="ECO:0000313" key="2">
    <source>
        <dbReference type="Proteomes" id="UP000638981"/>
    </source>
</evidence>
<dbReference type="AlphaFoldDB" id="A0A918WFE4"/>
<evidence type="ECO:0000313" key="1">
    <source>
        <dbReference type="EMBL" id="GHC43526.1"/>
    </source>
</evidence>
<gene>
    <name evidence="1" type="ORF">GCM10007315_00660</name>
</gene>